<organism evidence="2 3">
    <name type="scientific">Paraburkholderia kirstenboschensis</name>
    <dbReference type="NCBI Taxonomy" id="1245436"/>
    <lineage>
        <taxon>Bacteria</taxon>
        <taxon>Pseudomonadati</taxon>
        <taxon>Pseudomonadota</taxon>
        <taxon>Betaproteobacteria</taxon>
        <taxon>Burkholderiales</taxon>
        <taxon>Burkholderiaceae</taxon>
        <taxon>Paraburkholderia</taxon>
    </lineage>
</organism>
<proteinExistence type="predicted"/>
<dbReference type="Proteomes" id="UP001302652">
    <property type="component" value="Chromosome 2"/>
</dbReference>
<evidence type="ECO:0000256" key="1">
    <source>
        <dbReference type="SAM" id="Phobius"/>
    </source>
</evidence>
<gene>
    <name evidence="2" type="ORF">RW095_20125</name>
</gene>
<keyword evidence="3" id="KW-1185">Reference proteome</keyword>
<sequence>MDKSDRRVAFALVGVAIWLGGLYFVIVGLLYDRSPEFRYGALAILIGVVITVVASNLISLPGLPEKKKEAPR</sequence>
<feature type="transmembrane region" description="Helical" evidence="1">
    <location>
        <begin position="37"/>
        <end position="58"/>
    </location>
</feature>
<protein>
    <submittedName>
        <fullName evidence="2">DUF2964 family protein</fullName>
    </submittedName>
</protein>
<keyword evidence="1" id="KW-0472">Membrane</keyword>
<reference evidence="2 3" key="1">
    <citation type="submission" date="2023-10" db="EMBL/GenBank/DDBJ databases">
        <title>Surface-active antibiotics is a multifunctional adaptation for post-fire microbes.</title>
        <authorList>
            <person name="Liu M.D."/>
            <person name="Du Y."/>
            <person name="Koupaei S.K."/>
            <person name="Kim N.R."/>
            <person name="Zhang W."/>
            <person name="Traxler M.F."/>
        </authorList>
    </citation>
    <scope>NUCLEOTIDE SEQUENCE [LARGE SCALE GENOMIC DNA]</scope>
    <source>
        <strain evidence="2 3">F3</strain>
    </source>
</reference>
<dbReference type="Pfam" id="PF11177">
    <property type="entry name" value="DUF2964"/>
    <property type="match status" value="1"/>
</dbReference>
<feature type="transmembrane region" description="Helical" evidence="1">
    <location>
        <begin position="9"/>
        <end position="31"/>
    </location>
</feature>
<keyword evidence="1" id="KW-1133">Transmembrane helix</keyword>
<keyword evidence="1" id="KW-0812">Transmembrane</keyword>
<evidence type="ECO:0000313" key="2">
    <source>
        <dbReference type="EMBL" id="WOD15581.1"/>
    </source>
</evidence>
<dbReference type="RefSeq" id="WP_317017900.1">
    <property type="nucleotide sequence ID" value="NZ_CP136512.1"/>
</dbReference>
<dbReference type="InterPro" id="IPR021347">
    <property type="entry name" value="DUF2964"/>
</dbReference>
<dbReference type="EMBL" id="CP136512">
    <property type="protein sequence ID" value="WOD15581.1"/>
    <property type="molecule type" value="Genomic_DNA"/>
</dbReference>
<accession>A0ABZ0EEC5</accession>
<evidence type="ECO:0000313" key="3">
    <source>
        <dbReference type="Proteomes" id="UP001302652"/>
    </source>
</evidence>
<name>A0ABZ0EEC5_9BURK</name>